<keyword evidence="1" id="KW-0805">Transcription regulation</keyword>
<protein>
    <submittedName>
        <fullName evidence="4">TetR family transcriptional regulator</fullName>
    </submittedName>
</protein>
<keyword evidence="2" id="KW-0238">DNA-binding</keyword>
<evidence type="ECO:0000313" key="4">
    <source>
        <dbReference type="EMBL" id="ALS22500.1"/>
    </source>
</evidence>
<dbReference type="RefSeq" id="WP_054818209.1">
    <property type="nucleotide sequence ID" value="NZ_BJCS01000001.1"/>
</dbReference>
<dbReference type="PROSITE" id="PS50977">
    <property type="entry name" value="HTH_TETR_2"/>
    <property type="match status" value="1"/>
</dbReference>
<accession>A0A0U2W1T1</accession>
<keyword evidence="5" id="KW-1185">Reference proteome</keyword>
<dbReference type="PRINTS" id="PR00455">
    <property type="entry name" value="HTHTETR"/>
</dbReference>
<evidence type="ECO:0000313" key="5">
    <source>
        <dbReference type="Proteomes" id="UP000061660"/>
    </source>
</evidence>
<sequence>MDQNTFQFILSTTEQLIKEKGCQQTTLQDIMERTGLSKGAIYHYVKSKDELFGKILLGYMEELNHSFHEG</sequence>
<evidence type="ECO:0000256" key="3">
    <source>
        <dbReference type="ARBA" id="ARBA00023163"/>
    </source>
</evidence>
<dbReference type="InterPro" id="IPR001647">
    <property type="entry name" value="HTH_TetR"/>
</dbReference>
<dbReference type="PATRIC" id="fig|162209.4.peg.2259"/>
<dbReference type="Gene3D" id="1.10.357.10">
    <property type="entry name" value="Tetracycline Repressor, domain 2"/>
    <property type="match status" value="1"/>
</dbReference>
<dbReference type="KEGG" id="pnp:IJ22_21260"/>
<gene>
    <name evidence="4" type="ORF">IJ22_21260</name>
</gene>
<dbReference type="PANTHER" id="PTHR47506:SF1">
    <property type="entry name" value="HTH-TYPE TRANSCRIPTIONAL REGULATOR YJDC"/>
    <property type="match status" value="1"/>
</dbReference>
<dbReference type="OrthoDB" id="9814703at2"/>
<dbReference type="InterPro" id="IPR009057">
    <property type="entry name" value="Homeodomain-like_sf"/>
</dbReference>
<dbReference type="EMBL" id="CP013652">
    <property type="protein sequence ID" value="ALS22500.1"/>
    <property type="molecule type" value="Genomic_DNA"/>
</dbReference>
<dbReference type="Proteomes" id="UP000061660">
    <property type="component" value="Chromosome"/>
</dbReference>
<reference evidence="5" key="1">
    <citation type="submission" date="2015-12" db="EMBL/GenBank/DDBJ databases">
        <title>Complete genome sequences of two moderately thermophilic Paenibacillus species.</title>
        <authorList>
            <person name="Butler R.III."/>
            <person name="Wang J."/>
            <person name="Stark B.C."/>
            <person name="Pombert J.-F."/>
        </authorList>
    </citation>
    <scope>NUCLEOTIDE SEQUENCE [LARGE SCALE GENOMIC DNA]</scope>
    <source>
        <strain evidence="5">32O-Y</strain>
    </source>
</reference>
<evidence type="ECO:0000256" key="1">
    <source>
        <dbReference type="ARBA" id="ARBA00023015"/>
    </source>
</evidence>
<keyword evidence="3" id="KW-0804">Transcription</keyword>
<dbReference type="SUPFAM" id="SSF46689">
    <property type="entry name" value="Homeodomain-like"/>
    <property type="match status" value="1"/>
</dbReference>
<dbReference type="GO" id="GO:0003677">
    <property type="term" value="F:DNA binding"/>
    <property type="evidence" value="ECO:0007669"/>
    <property type="project" value="UniProtKB-UniRule"/>
</dbReference>
<reference evidence="4 5" key="2">
    <citation type="journal article" date="2016" name="Genome Announc.">
        <title>Complete Genome Sequences of Two Interactive Moderate Thermophiles, Paenibacillus napthalenovorans 32O-Y and Paenibacillus sp. 32O-W.</title>
        <authorList>
            <person name="Butler R.R.III."/>
            <person name="Wang J."/>
            <person name="Stark B.C."/>
            <person name="Pombert J.F."/>
        </authorList>
    </citation>
    <scope>NUCLEOTIDE SEQUENCE [LARGE SCALE GENOMIC DNA]</scope>
    <source>
        <strain evidence="4 5">32O-Y</strain>
    </source>
</reference>
<dbReference type="AlphaFoldDB" id="A0A0U2W1T1"/>
<dbReference type="STRING" id="162209.IJ22_21260"/>
<dbReference type="Pfam" id="PF00440">
    <property type="entry name" value="TetR_N"/>
    <property type="match status" value="1"/>
</dbReference>
<proteinExistence type="predicted"/>
<organism evidence="4 5">
    <name type="scientific">Paenibacillus naphthalenovorans</name>
    <dbReference type="NCBI Taxonomy" id="162209"/>
    <lineage>
        <taxon>Bacteria</taxon>
        <taxon>Bacillati</taxon>
        <taxon>Bacillota</taxon>
        <taxon>Bacilli</taxon>
        <taxon>Bacillales</taxon>
        <taxon>Paenibacillaceae</taxon>
        <taxon>Paenibacillus</taxon>
    </lineage>
</organism>
<dbReference type="PANTHER" id="PTHR47506">
    <property type="entry name" value="TRANSCRIPTIONAL REGULATORY PROTEIN"/>
    <property type="match status" value="1"/>
</dbReference>
<evidence type="ECO:0000256" key="2">
    <source>
        <dbReference type="ARBA" id="ARBA00023125"/>
    </source>
</evidence>
<name>A0A0U2W1T1_9BACL</name>